<evidence type="ECO:0000256" key="3">
    <source>
        <dbReference type="ARBA" id="ARBA00022729"/>
    </source>
</evidence>
<dbReference type="GO" id="GO:0008933">
    <property type="term" value="F:peptidoglycan lytic transglycosylase activity"/>
    <property type="evidence" value="ECO:0007669"/>
    <property type="project" value="InterPro"/>
</dbReference>
<dbReference type="GO" id="GO:0016020">
    <property type="term" value="C:membrane"/>
    <property type="evidence" value="ECO:0007669"/>
    <property type="project" value="InterPro"/>
</dbReference>
<comment type="similarity">
    <text evidence="1">Belongs to the transglycosylase Slt family.</text>
</comment>
<dbReference type="SUPFAM" id="SSF53955">
    <property type="entry name" value="Lysozyme-like"/>
    <property type="match status" value="1"/>
</dbReference>
<evidence type="ECO:0000256" key="1">
    <source>
        <dbReference type="ARBA" id="ARBA00007734"/>
    </source>
</evidence>
<organism evidence="6 7">
    <name type="scientific">Pontivivens marinum</name>
    <dbReference type="NCBI Taxonomy" id="1690039"/>
    <lineage>
        <taxon>Bacteria</taxon>
        <taxon>Pseudomonadati</taxon>
        <taxon>Pseudomonadota</taxon>
        <taxon>Alphaproteobacteria</taxon>
        <taxon>Rhodobacterales</taxon>
        <taxon>Paracoccaceae</taxon>
        <taxon>Pontivivens</taxon>
    </lineage>
</organism>
<dbReference type="Pfam" id="PF01464">
    <property type="entry name" value="SLT"/>
    <property type="match status" value="1"/>
</dbReference>
<feature type="signal peptide" evidence="4">
    <location>
        <begin position="1"/>
        <end position="31"/>
    </location>
</feature>
<sequence>MLGVLVVFTVLSRMILPVAAIAILSAGPVAAQDAARATQLVDAAGERDWVQAVTAAQGLGSSEAMEVVNWSRLRAGDANWWEYVRFMETRGDWPGLARMRRAGEPRIPADATPADILTFFDGESPQSGGGVIALDRALRATGRAAEADALVVDAWQNMSLDTLGEQQLAASHPALLAAHHQTRLDTAIWDGRLSEAERMIPRVSPDWRALAIARIALRRNADGVNDLIDAVPAALQSNPGLAYDRFRWRRQRGLDTAMDLMRERSGSAEMLGRPDRWARYRRDDARREMRTGNVSVAYELASRHGLSDGSDYADLEWLAGFLQLRKLRNPQAAIGHFERFSQVAGTPISIGRAGYWLGRAHEAAGDLSAAQRAYEIGAEHQVSFYGQLAAQRLGIGPDVSLSQGQAADWRSSAIGNDPRITAASVLYAGGDWVNGELFLTRMMLDQADSAAMAGVAQFALDGVQRADSAVRLSKQAARSTVTLPLTAYPLMGLPPLPANLPAEMVMALSRQESELNPQAESRVGARGLMQLMPATAQAVSRQLGLSYSLGQLTENPAYNIQLGTTYLSEQLQTFGGSYIMAAAAYNAGPSRPRQWSQRYGDPRRMDVEGVVDWIEGIPFNETRNYVMRVLEGMHVYRQRLNGSPVPIRIEQDITAG</sequence>
<dbReference type="GO" id="GO:0000270">
    <property type="term" value="P:peptidoglycan metabolic process"/>
    <property type="evidence" value="ECO:0007669"/>
    <property type="project" value="InterPro"/>
</dbReference>
<dbReference type="Gene3D" id="1.25.20.10">
    <property type="entry name" value="Bacterial muramidases"/>
    <property type="match status" value="1"/>
</dbReference>
<dbReference type="AlphaFoldDB" id="A0A2C9CTH3"/>
<dbReference type="PROSITE" id="PS00922">
    <property type="entry name" value="TRANSGLYCOSYLASE"/>
    <property type="match status" value="1"/>
</dbReference>
<dbReference type="InterPro" id="IPR023346">
    <property type="entry name" value="Lysozyme-like_dom_sf"/>
</dbReference>
<dbReference type="Proteomes" id="UP000220034">
    <property type="component" value="Unassembled WGS sequence"/>
</dbReference>
<feature type="chain" id="PRO_5013129995" evidence="4">
    <location>
        <begin position="32"/>
        <end position="656"/>
    </location>
</feature>
<evidence type="ECO:0000313" key="7">
    <source>
        <dbReference type="Proteomes" id="UP000220034"/>
    </source>
</evidence>
<protein>
    <submittedName>
        <fullName evidence="6">Soluble lytic murein transglycosylase</fullName>
    </submittedName>
</protein>
<dbReference type="Gene3D" id="1.10.530.10">
    <property type="match status" value="1"/>
</dbReference>
<evidence type="ECO:0000256" key="4">
    <source>
        <dbReference type="SAM" id="SignalP"/>
    </source>
</evidence>
<dbReference type="EMBL" id="OCTN01000005">
    <property type="protein sequence ID" value="SOH94666.1"/>
    <property type="molecule type" value="Genomic_DNA"/>
</dbReference>
<evidence type="ECO:0000256" key="2">
    <source>
        <dbReference type="ARBA" id="ARBA00009387"/>
    </source>
</evidence>
<name>A0A2C9CTH3_9RHOB</name>
<dbReference type="InterPro" id="IPR000189">
    <property type="entry name" value="Transglyc_AS"/>
</dbReference>
<reference evidence="7" key="1">
    <citation type="submission" date="2017-09" db="EMBL/GenBank/DDBJ databases">
        <authorList>
            <person name="Varghese N."/>
            <person name="Submissions S."/>
        </authorList>
    </citation>
    <scope>NUCLEOTIDE SEQUENCE [LARGE SCALE GENOMIC DNA]</scope>
    <source>
        <strain evidence="7">C7</strain>
    </source>
</reference>
<dbReference type="InterPro" id="IPR008258">
    <property type="entry name" value="Transglycosylase_SLT_dom_1"/>
</dbReference>
<dbReference type="InterPro" id="IPR008939">
    <property type="entry name" value="Lytic_TGlycosylase_superhlx_U"/>
</dbReference>
<proteinExistence type="inferred from homology"/>
<dbReference type="PANTHER" id="PTHR37423:SF2">
    <property type="entry name" value="MEMBRANE-BOUND LYTIC MUREIN TRANSGLYCOSYLASE C"/>
    <property type="match status" value="1"/>
</dbReference>
<gene>
    <name evidence="6" type="ORF">SAMN06273572_10588</name>
</gene>
<feature type="domain" description="Transglycosylase SLT" evidence="5">
    <location>
        <begin position="499"/>
        <end position="601"/>
    </location>
</feature>
<keyword evidence="3 4" id="KW-0732">Signal</keyword>
<dbReference type="PANTHER" id="PTHR37423">
    <property type="entry name" value="SOLUBLE LYTIC MUREIN TRANSGLYCOSYLASE-RELATED"/>
    <property type="match status" value="1"/>
</dbReference>
<keyword evidence="7" id="KW-1185">Reference proteome</keyword>
<evidence type="ECO:0000313" key="6">
    <source>
        <dbReference type="EMBL" id="SOH94666.1"/>
    </source>
</evidence>
<dbReference type="GO" id="GO:0042597">
    <property type="term" value="C:periplasmic space"/>
    <property type="evidence" value="ECO:0007669"/>
    <property type="project" value="InterPro"/>
</dbReference>
<dbReference type="GO" id="GO:0004553">
    <property type="term" value="F:hydrolase activity, hydrolyzing O-glycosyl compounds"/>
    <property type="evidence" value="ECO:0007669"/>
    <property type="project" value="InterPro"/>
</dbReference>
<dbReference type="SUPFAM" id="SSF48435">
    <property type="entry name" value="Bacterial muramidases"/>
    <property type="match status" value="1"/>
</dbReference>
<dbReference type="CDD" id="cd13401">
    <property type="entry name" value="Slt70-like"/>
    <property type="match status" value="1"/>
</dbReference>
<accession>A0A2C9CTH3</accession>
<evidence type="ECO:0000259" key="5">
    <source>
        <dbReference type="Pfam" id="PF01464"/>
    </source>
</evidence>
<comment type="similarity">
    <text evidence="2">Belongs to the virb1 family.</text>
</comment>